<dbReference type="AlphaFoldDB" id="A0A200I292"/>
<dbReference type="RefSeq" id="WP_047341869.1">
    <property type="nucleotide sequence ID" value="NZ_LDEC01000002.1"/>
</dbReference>
<dbReference type="SUPFAM" id="SSF55961">
    <property type="entry name" value="Bet v1-like"/>
    <property type="match status" value="1"/>
</dbReference>
<evidence type="ECO:0000256" key="1">
    <source>
        <dbReference type="ARBA" id="ARBA00006817"/>
    </source>
</evidence>
<comment type="similarity">
    <text evidence="1">Belongs to the AHA1 family.</text>
</comment>
<dbReference type="Proteomes" id="UP000196503">
    <property type="component" value="Unassembled WGS sequence"/>
</dbReference>
<evidence type="ECO:0000259" key="2">
    <source>
        <dbReference type="Pfam" id="PF08327"/>
    </source>
</evidence>
<dbReference type="Pfam" id="PF08327">
    <property type="entry name" value="AHSA1"/>
    <property type="match status" value="1"/>
</dbReference>
<dbReference type="Gene3D" id="3.30.530.20">
    <property type="match status" value="1"/>
</dbReference>
<reference evidence="3 4" key="1">
    <citation type="submission" date="2017-05" db="EMBL/GenBank/DDBJ databases">
        <title>The Genome Sequence of Enterococcus faecium 2D5_DIV0622.</title>
        <authorList>
            <consortium name="The Broad Institute Genomics Platform"/>
            <consortium name="The Broad Institute Genomic Center for Infectious Diseases"/>
            <person name="Earl A."/>
            <person name="Manson A."/>
            <person name="Schwartman J."/>
            <person name="Gilmore M."/>
            <person name="Abouelleil A."/>
            <person name="Cao P."/>
            <person name="Chapman S."/>
            <person name="Cusick C."/>
            <person name="Shea T."/>
            <person name="Young S."/>
            <person name="Neafsey D."/>
            <person name="Nusbaum C."/>
            <person name="Birren B."/>
        </authorList>
    </citation>
    <scope>NUCLEOTIDE SEQUENCE [LARGE SCALE GENOMIC DNA]</scope>
    <source>
        <strain evidence="3 4">2D5_DIV0622</strain>
    </source>
</reference>
<evidence type="ECO:0000313" key="4">
    <source>
        <dbReference type="Proteomes" id="UP000196503"/>
    </source>
</evidence>
<organism evidence="3 4">
    <name type="scientific">Enterococcus cecorum</name>
    <dbReference type="NCBI Taxonomy" id="44008"/>
    <lineage>
        <taxon>Bacteria</taxon>
        <taxon>Bacillati</taxon>
        <taxon>Bacillota</taxon>
        <taxon>Bacilli</taxon>
        <taxon>Lactobacillales</taxon>
        <taxon>Enterococcaceae</taxon>
        <taxon>Enterococcus</taxon>
    </lineage>
</organism>
<sequence length="121" mass="13471">MAEIIQIQVDVQGDLATIWHYWNDPKHIEQWHSASPDWHTINAQNDLRVGGSLTSRMEAKDGAMGFGFGGVYTEVVANQRLAYTLGDGREVTVTFSQIAPGLVRVVETFEAKSQNPVELQK</sequence>
<accession>A0A200I292</accession>
<name>A0A200I292_9ENTE</name>
<feature type="domain" description="Activator of Hsp90 ATPase homologue 1/2-like C-terminal" evidence="2">
    <location>
        <begin position="16"/>
        <end position="109"/>
    </location>
</feature>
<dbReference type="EMBL" id="NIBL01000001">
    <property type="protein sequence ID" value="OUZ18417.1"/>
    <property type="molecule type" value="Genomic_DNA"/>
</dbReference>
<gene>
    <name evidence="3" type="ORF">A5869_000057</name>
</gene>
<protein>
    <recommendedName>
        <fullName evidence="2">Activator of Hsp90 ATPase homologue 1/2-like C-terminal domain-containing protein</fullName>
    </recommendedName>
</protein>
<dbReference type="InterPro" id="IPR023393">
    <property type="entry name" value="START-like_dom_sf"/>
</dbReference>
<comment type="caution">
    <text evidence="3">The sequence shown here is derived from an EMBL/GenBank/DDBJ whole genome shotgun (WGS) entry which is preliminary data.</text>
</comment>
<proteinExistence type="inferred from homology"/>
<evidence type="ECO:0000313" key="3">
    <source>
        <dbReference type="EMBL" id="OUZ18417.1"/>
    </source>
</evidence>
<dbReference type="InterPro" id="IPR013538">
    <property type="entry name" value="ASHA1/2-like_C"/>
</dbReference>